<dbReference type="PANTHER" id="PTHR34857">
    <property type="entry name" value="SLL0384 PROTEIN"/>
    <property type="match status" value="1"/>
</dbReference>
<gene>
    <name evidence="7" type="ORF">D2E25_1787</name>
</gene>
<evidence type="ECO:0000256" key="1">
    <source>
        <dbReference type="ARBA" id="ARBA00004141"/>
    </source>
</evidence>
<dbReference type="Proteomes" id="UP000287533">
    <property type="component" value="Unassembled WGS sequence"/>
</dbReference>
<evidence type="ECO:0000256" key="2">
    <source>
        <dbReference type="ARBA" id="ARBA00022475"/>
    </source>
</evidence>
<keyword evidence="3 6" id="KW-0812">Transmembrane</keyword>
<evidence type="ECO:0000313" key="7">
    <source>
        <dbReference type="EMBL" id="RSX51353.1"/>
    </source>
</evidence>
<accession>A0A430FES4</accession>
<protein>
    <submittedName>
        <fullName evidence="7">Cobalt ABC transporter permease</fullName>
    </submittedName>
</protein>
<name>A0A430FES4_9BIFI</name>
<evidence type="ECO:0000256" key="6">
    <source>
        <dbReference type="SAM" id="Phobius"/>
    </source>
</evidence>
<keyword evidence="8" id="KW-1185">Reference proteome</keyword>
<evidence type="ECO:0000256" key="3">
    <source>
        <dbReference type="ARBA" id="ARBA00022692"/>
    </source>
</evidence>
<feature type="transmembrane region" description="Helical" evidence="6">
    <location>
        <begin position="63"/>
        <end position="81"/>
    </location>
</feature>
<dbReference type="GO" id="GO:0005886">
    <property type="term" value="C:plasma membrane"/>
    <property type="evidence" value="ECO:0007669"/>
    <property type="project" value="UniProtKB-ARBA"/>
</dbReference>
<comment type="subcellular location">
    <subcellularLocation>
        <location evidence="1">Membrane</location>
        <topology evidence="1">Multi-pass membrane protein</topology>
    </subcellularLocation>
</comment>
<comment type="caution">
    <text evidence="7">The sequence shown here is derived from an EMBL/GenBank/DDBJ whole genome shotgun (WGS) entry which is preliminary data.</text>
</comment>
<evidence type="ECO:0000256" key="5">
    <source>
        <dbReference type="ARBA" id="ARBA00023136"/>
    </source>
</evidence>
<organism evidence="7 8">
    <name type="scientific">Bifidobacterium goeldii</name>
    <dbReference type="NCBI Taxonomy" id="2306975"/>
    <lineage>
        <taxon>Bacteria</taxon>
        <taxon>Bacillati</taxon>
        <taxon>Actinomycetota</taxon>
        <taxon>Actinomycetes</taxon>
        <taxon>Bifidobacteriales</taxon>
        <taxon>Bifidobacteriaceae</taxon>
        <taxon>Bifidobacterium</taxon>
    </lineage>
</organism>
<proteinExistence type="predicted"/>
<dbReference type="InterPro" id="IPR003339">
    <property type="entry name" value="ABC/ECF_trnsptr_transmembrane"/>
</dbReference>
<dbReference type="InterPro" id="IPR051611">
    <property type="entry name" value="ECF_transporter_component"/>
</dbReference>
<dbReference type="RefSeq" id="WP_125982028.1">
    <property type="nucleotide sequence ID" value="NZ_QXGL01000007.1"/>
</dbReference>
<sequence>MTVSPPAASHYLRLDPRAKLYLLLLANLVMFFHVSTRAEAVLVALVIVPLLTAGRVRMGVRLAVTYAVLLAIGLWAGAAVMDGVGTAGGEQTWVHVVGALCVGLRMMLPCFITGAYAFSTTSVSEFVCALRRMRVPESVVIPCMVVIRFFPTIIGDYRRIRDAMALRGLATGRWSLLRHPAQSLEFVLVPLLMNATMVSRDLSVAALTKGLGTRGVHTSMTEIRMRWFDWVAMVVCTIPLALGIGGVL</sequence>
<keyword evidence="4 6" id="KW-1133">Transmembrane helix</keyword>
<keyword evidence="5 6" id="KW-0472">Membrane</keyword>
<evidence type="ECO:0000256" key="4">
    <source>
        <dbReference type="ARBA" id="ARBA00022989"/>
    </source>
</evidence>
<feature type="transmembrane region" description="Helical" evidence="6">
    <location>
        <begin position="227"/>
        <end position="247"/>
    </location>
</feature>
<feature type="transmembrane region" description="Helical" evidence="6">
    <location>
        <begin position="93"/>
        <end position="119"/>
    </location>
</feature>
<reference evidence="7 8" key="1">
    <citation type="submission" date="2018-09" db="EMBL/GenBank/DDBJ databases">
        <title>Characterization of the phylogenetic diversity of five novel species belonging to the genus Bifidobacterium.</title>
        <authorList>
            <person name="Lugli G.A."/>
            <person name="Duranti S."/>
            <person name="Milani C."/>
        </authorList>
    </citation>
    <scope>NUCLEOTIDE SEQUENCE [LARGE SCALE GENOMIC DNA]</scope>
    <source>
        <strain evidence="7 8">2034B</strain>
    </source>
</reference>
<dbReference type="CDD" id="cd16914">
    <property type="entry name" value="EcfT"/>
    <property type="match status" value="1"/>
</dbReference>
<evidence type="ECO:0000313" key="8">
    <source>
        <dbReference type="Proteomes" id="UP000287533"/>
    </source>
</evidence>
<dbReference type="PANTHER" id="PTHR34857:SF2">
    <property type="entry name" value="SLL0384 PROTEIN"/>
    <property type="match status" value="1"/>
</dbReference>
<feature type="transmembrane region" description="Helical" evidence="6">
    <location>
        <begin position="20"/>
        <end position="51"/>
    </location>
</feature>
<dbReference type="EMBL" id="QXGL01000007">
    <property type="protein sequence ID" value="RSX51353.1"/>
    <property type="molecule type" value="Genomic_DNA"/>
</dbReference>
<dbReference type="OrthoDB" id="3251998at2"/>
<dbReference type="AlphaFoldDB" id="A0A430FES4"/>
<keyword evidence="2" id="KW-1003">Cell membrane</keyword>
<dbReference type="Pfam" id="PF02361">
    <property type="entry name" value="CbiQ"/>
    <property type="match status" value="1"/>
</dbReference>